<feature type="transmembrane region" description="Helical" evidence="6">
    <location>
        <begin position="118"/>
        <end position="136"/>
    </location>
</feature>
<proteinExistence type="inferred from homology"/>
<feature type="domain" description="EamA" evidence="7">
    <location>
        <begin position="146"/>
        <end position="272"/>
    </location>
</feature>
<evidence type="ECO:0000256" key="1">
    <source>
        <dbReference type="ARBA" id="ARBA00004141"/>
    </source>
</evidence>
<protein>
    <recommendedName>
        <fullName evidence="7">EamA domain-containing protein</fullName>
    </recommendedName>
</protein>
<keyword evidence="4 6" id="KW-1133">Transmembrane helix</keyword>
<dbReference type="InterPro" id="IPR000620">
    <property type="entry name" value="EamA_dom"/>
</dbReference>
<evidence type="ECO:0000256" key="3">
    <source>
        <dbReference type="ARBA" id="ARBA00022692"/>
    </source>
</evidence>
<comment type="caution">
    <text evidence="8">The sequence shown here is derived from an EMBL/GenBank/DDBJ whole genome shotgun (WGS) entry which is preliminary data.</text>
</comment>
<dbReference type="InterPro" id="IPR037185">
    <property type="entry name" value="EmrE-like"/>
</dbReference>
<evidence type="ECO:0000259" key="7">
    <source>
        <dbReference type="Pfam" id="PF00892"/>
    </source>
</evidence>
<name>A0A1F5YVB7_9BACT</name>
<dbReference type="Proteomes" id="UP000178448">
    <property type="component" value="Unassembled WGS sequence"/>
</dbReference>
<dbReference type="PANTHER" id="PTHR32322:SF2">
    <property type="entry name" value="EAMA DOMAIN-CONTAINING PROTEIN"/>
    <property type="match status" value="1"/>
</dbReference>
<dbReference type="STRING" id="1798374.A2Z33_03310"/>
<evidence type="ECO:0000256" key="5">
    <source>
        <dbReference type="ARBA" id="ARBA00023136"/>
    </source>
</evidence>
<evidence type="ECO:0000313" key="9">
    <source>
        <dbReference type="Proteomes" id="UP000178448"/>
    </source>
</evidence>
<comment type="subcellular location">
    <subcellularLocation>
        <location evidence="1">Membrane</location>
        <topology evidence="1">Multi-pass membrane protein</topology>
    </subcellularLocation>
</comment>
<evidence type="ECO:0000256" key="4">
    <source>
        <dbReference type="ARBA" id="ARBA00022989"/>
    </source>
</evidence>
<dbReference type="EMBL" id="MFJD01000004">
    <property type="protein sequence ID" value="OGG04161.1"/>
    <property type="molecule type" value="Genomic_DNA"/>
</dbReference>
<gene>
    <name evidence="8" type="ORF">A2Z33_03310</name>
</gene>
<sequence>MKRQISVLSAVTAFALWSTLGVFFNTAALPTAVYVSLGSLAGLAVLYGYLTVSGQKFSRIRITLPLIVLFLIGGIKGIVWFEALKHFPVANAMLIHNLAPVVAAALSPLVLKEKASASHIIAIITGFLGLSLLLRVNTNPSGLLTFGAVLALIAALCSGIQDVVQRSLIRSTPSSLQAFVFILGQGVGSLLLLSNVRLGFAWPDFLSILYFGIIGTAIPIMLLSAAFRGLKAFEVSILGYTEPALGALWAALFLRQSISPAVALGGVLVFLSGVTAVKEESG</sequence>
<dbReference type="Gene3D" id="1.10.3730.20">
    <property type="match status" value="1"/>
</dbReference>
<dbReference type="AlphaFoldDB" id="A0A1F5YVB7"/>
<feature type="transmembrane region" description="Helical" evidence="6">
    <location>
        <begin position="31"/>
        <end position="50"/>
    </location>
</feature>
<feature type="transmembrane region" description="Helical" evidence="6">
    <location>
        <begin position="142"/>
        <end position="164"/>
    </location>
</feature>
<dbReference type="SUPFAM" id="SSF103481">
    <property type="entry name" value="Multidrug resistance efflux transporter EmrE"/>
    <property type="match status" value="2"/>
</dbReference>
<dbReference type="Pfam" id="PF00892">
    <property type="entry name" value="EamA"/>
    <property type="match status" value="2"/>
</dbReference>
<keyword evidence="3 6" id="KW-0812">Transmembrane</keyword>
<feature type="domain" description="EamA" evidence="7">
    <location>
        <begin position="6"/>
        <end position="134"/>
    </location>
</feature>
<dbReference type="GO" id="GO:0016020">
    <property type="term" value="C:membrane"/>
    <property type="evidence" value="ECO:0007669"/>
    <property type="project" value="UniProtKB-SubCell"/>
</dbReference>
<feature type="transmembrane region" description="Helical" evidence="6">
    <location>
        <begin position="176"/>
        <end position="193"/>
    </location>
</feature>
<dbReference type="InterPro" id="IPR050638">
    <property type="entry name" value="AA-Vitamin_Transporters"/>
</dbReference>
<evidence type="ECO:0000256" key="2">
    <source>
        <dbReference type="ARBA" id="ARBA00007362"/>
    </source>
</evidence>
<comment type="similarity">
    <text evidence="2">Belongs to the EamA transporter family.</text>
</comment>
<evidence type="ECO:0000256" key="6">
    <source>
        <dbReference type="SAM" id="Phobius"/>
    </source>
</evidence>
<reference evidence="8 9" key="1">
    <citation type="journal article" date="2016" name="Nat. Commun.">
        <title>Thousands of microbial genomes shed light on interconnected biogeochemical processes in an aquifer system.</title>
        <authorList>
            <person name="Anantharaman K."/>
            <person name="Brown C.T."/>
            <person name="Hug L.A."/>
            <person name="Sharon I."/>
            <person name="Castelle C.J."/>
            <person name="Probst A.J."/>
            <person name="Thomas B.C."/>
            <person name="Singh A."/>
            <person name="Wilkins M.J."/>
            <person name="Karaoz U."/>
            <person name="Brodie E.L."/>
            <person name="Williams K.H."/>
            <person name="Hubbard S.S."/>
            <person name="Banfield J.F."/>
        </authorList>
    </citation>
    <scope>NUCLEOTIDE SEQUENCE [LARGE SCALE GENOMIC DNA]</scope>
</reference>
<feature type="transmembrane region" description="Helical" evidence="6">
    <location>
        <begin position="205"/>
        <end position="225"/>
    </location>
</feature>
<feature type="transmembrane region" description="Helical" evidence="6">
    <location>
        <begin position="62"/>
        <end position="81"/>
    </location>
</feature>
<accession>A0A1F5YVB7</accession>
<evidence type="ECO:0000313" key="8">
    <source>
        <dbReference type="EMBL" id="OGG04161.1"/>
    </source>
</evidence>
<dbReference type="PANTHER" id="PTHR32322">
    <property type="entry name" value="INNER MEMBRANE TRANSPORTER"/>
    <property type="match status" value="1"/>
</dbReference>
<organism evidence="8 9">
    <name type="scientific">Candidatus Gottesmanbacteria bacterium RBG_16_52_11</name>
    <dbReference type="NCBI Taxonomy" id="1798374"/>
    <lineage>
        <taxon>Bacteria</taxon>
        <taxon>Candidatus Gottesmaniibacteriota</taxon>
    </lineage>
</organism>
<feature type="transmembrane region" description="Helical" evidence="6">
    <location>
        <begin position="258"/>
        <end position="277"/>
    </location>
</feature>
<keyword evidence="5 6" id="KW-0472">Membrane</keyword>